<gene>
    <name evidence="9" type="ORF">I583_03180</name>
    <name evidence="8" type="ORF">UAW_02214</name>
</gene>
<dbReference type="EMBL" id="AJAR01000020">
    <property type="protein sequence ID" value="EOH95135.1"/>
    <property type="molecule type" value="Genomic_DNA"/>
</dbReference>
<dbReference type="PROSITE" id="PS50106">
    <property type="entry name" value="PDZ"/>
    <property type="match status" value="1"/>
</dbReference>
<dbReference type="SUPFAM" id="SSF50494">
    <property type="entry name" value="Trypsin-like serine proteases"/>
    <property type="match status" value="1"/>
</dbReference>
<evidence type="ECO:0000256" key="5">
    <source>
        <dbReference type="SAM" id="MobiDB-lite"/>
    </source>
</evidence>
<dbReference type="GO" id="GO:0006508">
    <property type="term" value="P:proteolysis"/>
    <property type="evidence" value="ECO:0007669"/>
    <property type="project" value="UniProtKB-KW"/>
</dbReference>
<evidence type="ECO:0000313" key="8">
    <source>
        <dbReference type="EMBL" id="EOH95135.1"/>
    </source>
</evidence>
<feature type="compositionally biased region" description="Gly residues" evidence="5">
    <location>
        <begin position="106"/>
        <end position="116"/>
    </location>
</feature>
<keyword evidence="2 8" id="KW-0645">Protease</keyword>
<feature type="region of interest" description="Disordered" evidence="5">
    <location>
        <begin position="99"/>
        <end position="131"/>
    </location>
</feature>
<dbReference type="STRING" id="155618.RV06_GL002489"/>
<evidence type="ECO:0000313" key="10">
    <source>
        <dbReference type="Proteomes" id="UP000013858"/>
    </source>
</evidence>
<dbReference type="SMART" id="SM00228">
    <property type="entry name" value="PDZ"/>
    <property type="match status" value="1"/>
</dbReference>
<dbReference type="InterPro" id="IPR009003">
    <property type="entry name" value="Peptidase_S1_PA"/>
</dbReference>
<evidence type="ECO:0000256" key="3">
    <source>
        <dbReference type="ARBA" id="ARBA00022801"/>
    </source>
</evidence>
<proteinExistence type="inferred from homology"/>
<reference evidence="9 11" key="2">
    <citation type="submission" date="2013-03" db="EMBL/GenBank/DDBJ databases">
        <title>The Genome Sequence of Enterococcus haemoperoxidus BAA-382 (PacBio/Illumina hybrid assembly).</title>
        <authorList>
            <consortium name="The Broad Institute Genomics Platform"/>
            <consortium name="The Broad Institute Genome Sequencing Center for Infectious Disease"/>
            <person name="Earl A."/>
            <person name="Russ C."/>
            <person name="Gilmore M."/>
            <person name="Surin D."/>
            <person name="Walker B."/>
            <person name="Young S."/>
            <person name="Zeng Q."/>
            <person name="Gargeya S."/>
            <person name="Fitzgerald M."/>
            <person name="Haas B."/>
            <person name="Abouelleil A."/>
            <person name="Allen A.W."/>
            <person name="Alvarado L."/>
            <person name="Arachchi H.M."/>
            <person name="Berlin A.M."/>
            <person name="Chapman S.B."/>
            <person name="Gainer-Dewar J."/>
            <person name="Goldberg J."/>
            <person name="Griggs A."/>
            <person name="Gujja S."/>
            <person name="Hansen M."/>
            <person name="Howarth C."/>
            <person name="Imamovic A."/>
            <person name="Ireland A."/>
            <person name="Larimer J."/>
            <person name="McCowan C."/>
            <person name="Murphy C."/>
            <person name="Pearson M."/>
            <person name="Poon T.W."/>
            <person name="Priest M."/>
            <person name="Roberts A."/>
            <person name="Saif S."/>
            <person name="Shea T."/>
            <person name="Sisk P."/>
            <person name="Sykes S."/>
            <person name="Wortman J."/>
            <person name="Nusbaum C."/>
            <person name="Birren B."/>
        </authorList>
    </citation>
    <scope>NUCLEOTIDE SEQUENCE [LARGE SCALE GENOMIC DNA]</scope>
    <source>
        <strain evidence="9 11">ATCC BAA-382</strain>
    </source>
</reference>
<dbReference type="InterPro" id="IPR036034">
    <property type="entry name" value="PDZ_sf"/>
</dbReference>
<evidence type="ECO:0000256" key="4">
    <source>
        <dbReference type="ARBA" id="ARBA00022825"/>
    </source>
</evidence>
<dbReference type="PANTHER" id="PTHR43343">
    <property type="entry name" value="PEPTIDASE S12"/>
    <property type="match status" value="1"/>
</dbReference>
<dbReference type="CDD" id="cd06781">
    <property type="entry name" value="cpPDZ_BsHtra-like"/>
    <property type="match status" value="1"/>
</dbReference>
<dbReference type="Gene3D" id="2.40.10.10">
    <property type="entry name" value="Trypsin-like serine proteases"/>
    <property type="match status" value="2"/>
</dbReference>
<keyword evidence="4" id="KW-0720">Serine protease</keyword>
<dbReference type="GO" id="GO:0004252">
    <property type="term" value="F:serine-type endopeptidase activity"/>
    <property type="evidence" value="ECO:0007669"/>
    <property type="project" value="InterPro"/>
</dbReference>
<dbReference type="InterPro" id="IPR001478">
    <property type="entry name" value="PDZ"/>
</dbReference>
<keyword evidence="6" id="KW-0812">Transmembrane</keyword>
<dbReference type="InterPro" id="IPR043504">
    <property type="entry name" value="Peptidase_S1_PA_chymotrypsin"/>
</dbReference>
<name>R2SIU9_9ENTE</name>
<keyword evidence="6" id="KW-1133">Transmembrane helix</keyword>
<comment type="caution">
    <text evidence="8">The sequence shown here is derived from an EMBL/GenBank/DDBJ whole genome shotgun (WGS) entry which is preliminary data.</text>
</comment>
<dbReference type="AlphaFoldDB" id="R2SIU9"/>
<dbReference type="SUPFAM" id="SSF50156">
    <property type="entry name" value="PDZ domain-like"/>
    <property type="match status" value="1"/>
</dbReference>
<dbReference type="InterPro" id="IPR001940">
    <property type="entry name" value="Peptidase_S1C"/>
</dbReference>
<dbReference type="InterPro" id="IPR051201">
    <property type="entry name" value="Chloro_Bact_Ser_Proteases"/>
</dbReference>
<evidence type="ECO:0000256" key="2">
    <source>
        <dbReference type="ARBA" id="ARBA00022670"/>
    </source>
</evidence>
<feature type="transmembrane region" description="Helical" evidence="6">
    <location>
        <begin position="21"/>
        <end position="42"/>
    </location>
</feature>
<dbReference type="PANTHER" id="PTHR43343:SF3">
    <property type="entry name" value="PROTEASE DO-LIKE 8, CHLOROPLASTIC"/>
    <property type="match status" value="1"/>
</dbReference>
<accession>R2SIU9</accession>
<dbReference type="Proteomes" id="UP000013858">
    <property type="component" value="Unassembled WGS sequence"/>
</dbReference>
<dbReference type="Pfam" id="PF13365">
    <property type="entry name" value="Trypsin_2"/>
    <property type="match status" value="1"/>
</dbReference>
<evidence type="ECO:0000259" key="7">
    <source>
        <dbReference type="PROSITE" id="PS50106"/>
    </source>
</evidence>
<organism evidence="8 10">
    <name type="scientific">Enterococcus haemoperoxidus ATCC BAA-382</name>
    <dbReference type="NCBI Taxonomy" id="1158608"/>
    <lineage>
        <taxon>Bacteria</taxon>
        <taxon>Bacillati</taxon>
        <taxon>Bacillota</taxon>
        <taxon>Bacilli</taxon>
        <taxon>Lactobacillales</taxon>
        <taxon>Enterococcaceae</taxon>
        <taxon>Enterococcus</taxon>
    </lineage>
</organism>
<keyword evidence="6" id="KW-0472">Membrane</keyword>
<dbReference type="OrthoDB" id="9758917at2"/>
<keyword evidence="3" id="KW-0378">Hydrolase</keyword>
<comment type="similarity">
    <text evidence="1">Belongs to the peptidase S1C family.</text>
</comment>
<dbReference type="eggNOG" id="COG0265">
    <property type="taxonomic scope" value="Bacteria"/>
</dbReference>
<dbReference type="Proteomes" id="UP000014197">
    <property type="component" value="Unassembled WGS sequence"/>
</dbReference>
<evidence type="ECO:0000256" key="6">
    <source>
        <dbReference type="SAM" id="Phobius"/>
    </source>
</evidence>
<dbReference type="Pfam" id="PF13180">
    <property type="entry name" value="PDZ_2"/>
    <property type="match status" value="1"/>
</dbReference>
<dbReference type="EMBL" id="ASVY01000003">
    <property type="protein sequence ID" value="EOT60534.1"/>
    <property type="molecule type" value="Genomic_DNA"/>
</dbReference>
<dbReference type="PRINTS" id="PR00834">
    <property type="entry name" value="PROTEASES2C"/>
</dbReference>
<dbReference type="PATRIC" id="fig|1158608.3.peg.2180"/>
<protein>
    <submittedName>
        <fullName evidence="8">Serine protease DO</fullName>
    </submittedName>
</protein>
<feature type="region of interest" description="Disordered" evidence="5">
    <location>
        <begin position="45"/>
        <end position="64"/>
    </location>
</feature>
<sequence>MQKKDVTPNSDKKQNGLFKKFGIGLVGGLLGGALAFGGAYVITGQTPSSSNSSTTTNSVKDNKGDTKVTNVNLDVTSDVTKAVDKVKDSVVSVINLQSPSQSTADGGFGSIFGGNDGSESDNSKADGSDLQAASEGSGVIYKKDGKTAYVVTNNHVVDQAKGLEVVLHDGTKVQGELVGTDSYTDLAVIKISSDKVDSIAEFGNSDKLKIGEPALAIGSPLGSAYANSVTQGIISSLNRNIQNENNGQAININAIQTDAAINPGNSGGPLVNIEGQVIGINSVKIVQSESQVSVEGMGFAIPSNDVVNIINQLEKEGKVTRPALGISMEELTNVSTQQRKEILKLPETVQVGVLVRSVQTATPADKAGLERYDVITKIDGKDISSVTDLQSTLYKKKVGDKMKITFYRDGKEQSVDVDLTIDQSALKQNSSNSNNSQNP</sequence>
<dbReference type="Gene3D" id="2.30.42.10">
    <property type="match status" value="1"/>
</dbReference>
<reference evidence="8 10" key="1">
    <citation type="submission" date="2013-02" db="EMBL/GenBank/DDBJ databases">
        <title>The Genome Sequence of Enterococcus haemoperoxidus BAA-382.</title>
        <authorList>
            <consortium name="The Broad Institute Genome Sequencing Platform"/>
            <consortium name="The Broad Institute Genome Sequencing Center for Infectious Disease"/>
            <person name="Earl A.M."/>
            <person name="Gilmore M.S."/>
            <person name="Lebreton F."/>
            <person name="Walker B."/>
            <person name="Young S.K."/>
            <person name="Zeng Q."/>
            <person name="Gargeya S."/>
            <person name="Fitzgerald M."/>
            <person name="Haas B."/>
            <person name="Abouelleil A."/>
            <person name="Alvarado L."/>
            <person name="Arachchi H.M."/>
            <person name="Berlin A.M."/>
            <person name="Chapman S.B."/>
            <person name="Dewar J."/>
            <person name="Goldberg J."/>
            <person name="Griggs A."/>
            <person name="Gujja S."/>
            <person name="Hansen M."/>
            <person name="Howarth C."/>
            <person name="Imamovic A."/>
            <person name="Larimer J."/>
            <person name="McCowan C."/>
            <person name="Murphy C."/>
            <person name="Neiman D."/>
            <person name="Pearson M."/>
            <person name="Priest M."/>
            <person name="Roberts A."/>
            <person name="Saif S."/>
            <person name="Shea T."/>
            <person name="Sisk P."/>
            <person name="Sykes S."/>
            <person name="Wortman J."/>
            <person name="Nusbaum C."/>
            <person name="Birren B."/>
        </authorList>
    </citation>
    <scope>NUCLEOTIDE SEQUENCE [LARGE SCALE GENOMIC DNA]</scope>
    <source>
        <strain evidence="8 10">ATCC BAA-382</strain>
    </source>
</reference>
<evidence type="ECO:0000313" key="9">
    <source>
        <dbReference type="EMBL" id="EOT60534.1"/>
    </source>
</evidence>
<keyword evidence="11" id="KW-1185">Reference proteome</keyword>
<feature type="compositionally biased region" description="Low complexity" evidence="5">
    <location>
        <begin position="48"/>
        <end position="58"/>
    </location>
</feature>
<feature type="domain" description="PDZ" evidence="7">
    <location>
        <begin position="310"/>
        <end position="410"/>
    </location>
</feature>
<dbReference type="RefSeq" id="WP_010762405.1">
    <property type="nucleotide sequence ID" value="NZ_KB946316.1"/>
</dbReference>
<evidence type="ECO:0000256" key="1">
    <source>
        <dbReference type="ARBA" id="ARBA00010541"/>
    </source>
</evidence>
<evidence type="ECO:0000313" key="11">
    <source>
        <dbReference type="Proteomes" id="UP000014197"/>
    </source>
</evidence>